<dbReference type="PANTHER" id="PTHR42693">
    <property type="entry name" value="ARYLSULFATASE FAMILY MEMBER"/>
    <property type="match status" value="1"/>
</dbReference>
<dbReference type="PANTHER" id="PTHR42693:SF53">
    <property type="entry name" value="ENDO-4-O-SULFATASE"/>
    <property type="match status" value="1"/>
</dbReference>
<feature type="compositionally biased region" description="Low complexity" evidence="5">
    <location>
        <begin position="110"/>
        <end position="119"/>
    </location>
</feature>
<dbReference type="Gene3D" id="3.40.720.10">
    <property type="entry name" value="Alkaline Phosphatase, subunit A"/>
    <property type="match status" value="1"/>
</dbReference>
<feature type="region of interest" description="Disordered" evidence="5">
    <location>
        <begin position="92"/>
        <end position="119"/>
    </location>
</feature>
<dbReference type="EMBL" id="HBIO01027657">
    <property type="protein sequence ID" value="CAE0476392.1"/>
    <property type="molecule type" value="Transcribed_RNA"/>
</dbReference>
<name>A0A7S3QGU6_9STRA</name>
<feature type="compositionally biased region" description="Pro residues" evidence="5">
    <location>
        <begin position="98"/>
        <end position="109"/>
    </location>
</feature>
<dbReference type="GO" id="GO:0046872">
    <property type="term" value="F:metal ion binding"/>
    <property type="evidence" value="ECO:0007669"/>
    <property type="project" value="UniProtKB-KW"/>
</dbReference>
<dbReference type="InterPro" id="IPR024607">
    <property type="entry name" value="Sulfatase_CS"/>
</dbReference>
<sequence>MCRLPEVQSHCMLTCGGSCCVDDDIFEFPMIWGDNQQRCEFITKNTKQLWKRRQTYCEGNGNGNGATETDSEKIRSMCPNACNLTCDETGKPVLVPTTSPPPPNNPKPPTNNNNNNNGRPNILLILADDVGTGDVYTMDKVQMPNLNALMGKGIKFTDAHSTPLCAPSRYMLLSGNYPHRGRNPNGTWNMIQGDTNQFMDGQVSIAQVLKESGGYDTFMAGKYHIGGRVPLKPGAVLNKNNLLSDDGHDWNNQPLFDGPQDIGFGKSYMTDEGIQGGPYSWFRNGYLEGRDEVVTWQVGDHVTASGGTSIILNSNEGVASWDSTLYNQILVKETEEFMEEHLQKRPGDPMFMYVALGSVHEPHSPPVSYIDGQPVAGVHETGHLDLLAEMDMVVGSLVDMIEKKQLAEDTIIIFASDNGGLGKRLGSDEYGHDSNGILRGAKGTIYEGGSRIPMIMRHDGTIPPNETSDSLVGLSDVYATVCDIAGVNIPNGSSAVDSISFANIMSSSYGSNTNASKARDSFMAFDLELAIVQAESLRMGKYKLIRKYKRRSYQQSQSSLWDVKNELYDLDKDIGETNDLINDPQLFGMAAEMMEKLRRDGPCPKDPSGSYAGRYSQFCKSNAFPWLDQNGL</sequence>
<evidence type="ECO:0000256" key="5">
    <source>
        <dbReference type="SAM" id="MobiDB-lite"/>
    </source>
</evidence>
<proteinExistence type="inferred from homology"/>
<evidence type="ECO:0000256" key="1">
    <source>
        <dbReference type="ARBA" id="ARBA00008779"/>
    </source>
</evidence>
<protein>
    <recommendedName>
        <fullName evidence="6">Sulfatase N-terminal domain-containing protein</fullName>
    </recommendedName>
</protein>
<dbReference type="InterPro" id="IPR017850">
    <property type="entry name" value="Alkaline_phosphatase_core_sf"/>
</dbReference>
<dbReference type="AlphaFoldDB" id="A0A7S3QGU6"/>
<evidence type="ECO:0000256" key="4">
    <source>
        <dbReference type="ARBA" id="ARBA00022837"/>
    </source>
</evidence>
<keyword evidence="3" id="KW-0378">Hydrolase</keyword>
<keyword evidence="2" id="KW-0479">Metal-binding</keyword>
<dbReference type="GO" id="GO:0004065">
    <property type="term" value="F:arylsulfatase activity"/>
    <property type="evidence" value="ECO:0007669"/>
    <property type="project" value="TreeGrafter"/>
</dbReference>
<dbReference type="SUPFAM" id="SSF53649">
    <property type="entry name" value="Alkaline phosphatase-like"/>
    <property type="match status" value="1"/>
</dbReference>
<dbReference type="InterPro" id="IPR000917">
    <property type="entry name" value="Sulfatase_N"/>
</dbReference>
<dbReference type="Pfam" id="PF00884">
    <property type="entry name" value="Sulfatase"/>
    <property type="match status" value="1"/>
</dbReference>
<evidence type="ECO:0000256" key="2">
    <source>
        <dbReference type="ARBA" id="ARBA00022723"/>
    </source>
</evidence>
<accession>A0A7S3QGU6</accession>
<evidence type="ECO:0000259" key="6">
    <source>
        <dbReference type="Pfam" id="PF00884"/>
    </source>
</evidence>
<evidence type="ECO:0000313" key="7">
    <source>
        <dbReference type="EMBL" id="CAE0476392.1"/>
    </source>
</evidence>
<feature type="domain" description="Sulfatase N-terminal" evidence="6">
    <location>
        <begin position="120"/>
        <end position="487"/>
    </location>
</feature>
<dbReference type="Gene3D" id="3.30.1120.10">
    <property type="match status" value="1"/>
</dbReference>
<keyword evidence="4" id="KW-0106">Calcium</keyword>
<evidence type="ECO:0000256" key="3">
    <source>
        <dbReference type="ARBA" id="ARBA00022801"/>
    </source>
</evidence>
<organism evidence="7">
    <name type="scientific">Chaetoceros debilis</name>
    <dbReference type="NCBI Taxonomy" id="122233"/>
    <lineage>
        <taxon>Eukaryota</taxon>
        <taxon>Sar</taxon>
        <taxon>Stramenopiles</taxon>
        <taxon>Ochrophyta</taxon>
        <taxon>Bacillariophyta</taxon>
        <taxon>Coscinodiscophyceae</taxon>
        <taxon>Chaetocerotophycidae</taxon>
        <taxon>Chaetocerotales</taxon>
        <taxon>Chaetocerotaceae</taxon>
        <taxon>Chaetoceros</taxon>
    </lineage>
</organism>
<reference evidence="7" key="1">
    <citation type="submission" date="2021-01" db="EMBL/GenBank/DDBJ databases">
        <authorList>
            <person name="Corre E."/>
            <person name="Pelletier E."/>
            <person name="Niang G."/>
            <person name="Scheremetjew M."/>
            <person name="Finn R."/>
            <person name="Kale V."/>
            <person name="Holt S."/>
            <person name="Cochrane G."/>
            <person name="Meng A."/>
            <person name="Brown T."/>
            <person name="Cohen L."/>
        </authorList>
    </citation>
    <scope>NUCLEOTIDE SEQUENCE</scope>
    <source>
        <strain evidence="7">MM31A-1</strain>
    </source>
</reference>
<gene>
    <name evidence="7" type="ORF">CDEB00056_LOCUS21245</name>
</gene>
<dbReference type="PROSITE" id="PS00149">
    <property type="entry name" value="SULFATASE_2"/>
    <property type="match status" value="1"/>
</dbReference>
<comment type="similarity">
    <text evidence="1">Belongs to the sulfatase family.</text>
</comment>
<dbReference type="InterPro" id="IPR050738">
    <property type="entry name" value="Sulfatase"/>
</dbReference>